<protein>
    <submittedName>
        <fullName evidence="3">DUF1917-domain-containing protein</fullName>
    </submittedName>
</protein>
<dbReference type="AlphaFoldDB" id="A0A2J5HJT3"/>
<gene>
    <name evidence="3" type="ORF">BDW42DRAFT_196572</name>
</gene>
<feature type="compositionally biased region" description="Low complexity" evidence="2">
    <location>
        <begin position="9"/>
        <end position="24"/>
    </location>
</feature>
<accession>A0A2J5HJT3</accession>
<keyword evidence="4" id="KW-1185">Reference proteome</keyword>
<dbReference type="SUPFAM" id="SSF55418">
    <property type="entry name" value="eIF4e-like"/>
    <property type="match status" value="1"/>
</dbReference>
<evidence type="ECO:0000313" key="3">
    <source>
        <dbReference type="EMBL" id="PLN77355.1"/>
    </source>
</evidence>
<evidence type="ECO:0000256" key="1">
    <source>
        <dbReference type="ARBA" id="ARBA00010568"/>
    </source>
</evidence>
<dbReference type="Gene3D" id="3.30.760.10">
    <property type="entry name" value="RNA Cap, Translation Initiation Factor Eif4e"/>
    <property type="match status" value="1"/>
</dbReference>
<evidence type="ECO:0000313" key="4">
    <source>
        <dbReference type="Proteomes" id="UP000235023"/>
    </source>
</evidence>
<evidence type="ECO:0000256" key="2">
    <source>
        <dbReference type="SAM" id="MobiDB-lite"/>
    </source>
</evidence>
<dbReference type="InterPro" id="IPR015034">
    <property type="entry name" value="Bles03"/>
</dbReference>
<sequence length="250" mass="28164">MDLPSEDSNTNNTNNTNNNNNNNNKETRITNPPKPPNRRHPTESIDEFFSRLAPYKTKRSTAGPWIYISGPLSPPTPDRETLVRDGKRLLRAYENDAATLSAKDHSCDLTPLREDLERRLFALARETGVVSGMWVLPAWQPLVSRFWQPVARATAEGQLGFEAKISTNPVDGPVMWSRQMRRIMVYTRDYADREDVDRVLRKLVELGVVFINGRSIGYRCEAYASLGIVQGNPYGLKVDLLSSSDVLGLS</sequence>
<dbReference type="EMBL" id="KZ559597">
    <property type="protein sequence ID" value="PLN77355.1"/>
    <property type="molecule type" value="Genomic_DNA"/>
</dbReference>
<reference evidence="4" key="1">
    <citation type="submission" date="2017-12" db="EMBL/GenBank/DDBJ databases">
        <authorList>
            <consortium name="DOE Joint Genome Institute"/>
            <person name="Mondo S.J."/>
            <person name="Kjaerbolling I."/>
            <person name="Vesth T.C."/>
            <person name="Frisvad J.C."/>
            <person name="Nybo J.L."/>
            <person name="Theobald S."/>
            <person name="Kuo A."/>
            <person name="Bowyer P."/>
            <person name="Matsuda Y."/>
            <person name="Lyhne E.K."/>
            <person name="Kogle M.E."/>
            <person name="Clum A."/>
            <person name="Lipzen A."/>
            <person name="Salamov A."/>
            <person name="Ngan C.Y."/>
            <person name="Daum C."/>
            <person name="Chiniquy J."/>
            <person name="Barry K."/>
            <person name="LaButti K."/>
            <person name="Haridas S."/>
            <person name="Simmons B.A."/>
            <person name="Magnuson J.K."/>
            <person name="Mortensen U.H."/>
            <person name="Larsen T.O."/>
            <person name="Grigoriev I.V."/>
            <person name="Baker S.E."/>
            <person name="Andersen M.R."/>
            <person name="Nordberg H.P."/>
            <person name="Cantor M.N."/>
            <person name="Hua S.X."/>
        </authorList>
    </citation>
    <scope>NUCLEOTIDE SEQUENCE [LARGE SCALE GENOMIC DNA]</scope>
    <source>
        <strain evidence="4">IBT 19404</strain>
    </source>
</reference>
<dbReference type="Pfam" id="PF08939">
    <property type="entry name" value="Bles03"/>
    <property type="match status" value="1"/>
</dbReference>
<dbReference type="OrthoDB" id="10067381at2759"/>
<name>A0A2J5HJT3_9EURO</name>
<feature type="region of interest" description="Disordered" evidence="2">
    <location>
        <begin position="1"/>
        <end position="42"/>
    </location>
</feature>
<dbReference type="InterPro" id="IPR023398">
    <property type="entry name" value="TIF_eIF4e-like"/>
</dbReference>
<dbReference type="Proteomes" id="UP000235023">
    <property type="component" value="Unassembled WGS sequence"/>
</dbReference>
<comment type="similarity">
    <text evidence="1">Belongs to the UPF0696 family.</text>
</comment>
<proteinExistence type="inferred from homology"/>
<organism evidence="3 4">
    <name type="scientific">Aspergillus taichungensis</name>
    <dbReference type="NCBI Taxonomy" id="482145"/>
    <lineage>
        <taxon>Eukaryota</taxon>
        <taxon>Fungi</taxon>
        <taxon>Dikarya</taxon>
        <taxon>Ascomycota</taxon>
        <taxon>Pezizomycotina</taxon>
        <taxon>Eurotiomycetes</taxon>
        <taxon>Eurotiomycetidae</taxon>
        <taxon>Eurotiales</taxon>
        <taxon>Aspergillaceae</taxon>
        <taxon>Aspergillus</taxon>
        <taxon>Aspergillus subgen. Circumdati</taxon>
    </lineage>
</organism>
<dbReference type="PANTHER" id="PTHR31977:SF1">
    <property type="entry name" value="UPF0696 PROTEIN C11ORF68"/>
    <property type="match status" value="1"/>
</dbReference>
<dbReference type="PANTHER" id="PTHR31977">
    <property type="entry name" value="UPF0696 PROTEIN C11ORF68"/>
    <property type="match status" value="1"/>
</dbReference>